<comment type="caution">
    <text evidence="3">The sequence shown here is derived from an EMBL/GenBank/DDBJ whole genome shotgun (WGS) entry which is preliminary data.</text>
</comment>
<dbReference type="SUPFAM" id="SSF51126">
    <property type="entry name" value="Pectin lyase-like"/>
    <property type="match status" value="1"/>
</dbReference>
<keyword evidence="2" id="KW-0732">Signal</keyword>
<evidence type="ECO:0008006" key="5">
    <source>
        <dbReference type="Google" id="ProtNLM"/>
    </source>
</evidence>
<keyword evidence="4" id="KW-1185">Reference proteome</keyword>
<organism evidence="3 4">
    <name type="scientific">Enhygromyxa salina</name>
    <dbReference type="NCBI Taxonomy" id="215803"/>
    <lineage>
        <taxon>Bacteria</taxon>
        <taxon>Pseudomonadati</taxon>
        <taxon>Myxococcota</taxon>
        <taxon>Polyangia</taxon>
        <taxon>Nannocystales</taxon>
        <taxon>Nannocystaceae</taxon>
        <taxon>Enhygromyxa</taxon>
    </lineage>
</organism>
<protein>
    <recommendedName>
        <fullName evidence="5">Right handed beta helix domain-containing protein</fullName>
    </recommendedName>
</protein>
<dbReference type="PROSITE" id="PS51257">
    <property type="entry name" value="PROKAR_LIPOPROTEIN"/>
    <property type="match status" value="1"/>
</dbReference>
<proteinExistence type="predicted"/>
<feature type="region of interest" description="Disordered" evidence="1">
    <location>
        <begin position="473"/>
        <end position="498"/>
    </location>
</feature>
<dbReference type="InterPro" id="IPR012334">
    <property type="entry name" value="Pectin_lyas_fold"/>
</dbReference>
<accession>A0A2S9XIF7</accession>
<dbReference type="RefSeq" id="WP_106394088.1">
    <property type="nucleotide sequence ID" value="NZ_PVNK01000207.1"/>
</dbReference>
<dbReference type="OrthoDB" id="5377190at2"/>
<evidence type="ECO:0000256" key="2">
    <source>
        <dbReference type="SAM" id="SignalP"/>
    </source>
</evidence>
<dbReference type="InterPro" id="IPR011050">
    <property type="entry name" value="Pectin_lyase_fold/virulence"/>
</dbReference>
<feature type="chain" id="PRO_5015553785" description="Right handed beta helix domain-containing protein" evidence="2">
    <location>
        <begin position="21"/>
        <end position="498"/>
    </location>
</feature>
<dbReference type="Proteomes" id="UP000237968">
    <property type="component" value="Unassembled WGS sequence"/>
</dbReference>
<dbReference type="EMBL" id="PVNK01000207">
    <property type="protein sequence ID" value="PRP92655.1"/>
    <property type="molecule type" value="Genomic_DNA"/>
</dbReference>
<evidence type="ECO:0000313" key="4">
    <source>
        <dbReference type="Proteomes" id="UP000237968"/>
    </source>
</evidence>
<reference evidence="3 4" key="1">
    <citation type="submission" date="2018-03" db="EMBL/GenBank/DDBJ databases">
        <title>Draft Genome Sequences of the Obligatory Marine Myxobacteria Enhygromyxa salina SWB005.</title>
        <authorList>
            <person name="Poehlein A."/>
            <person name="Moghaddam J.A."/>
            <person name="Harms H."/>
            <person name="Alanjari M."/>
            <person name="Koenig G.M."/>
            <person name="Daniel R."/>
            <person name="Schaeberle T.F."/>
        </authorList>
    </citation>
    <scope>NUCLEOTIDE SEQUENCE [LARGE SCALE GENOMIC DNA]</scope>
    <source>
        <strain evidence="3 4">SWB005</strain>
    </source>
</reference>
<evidence type="ECO:0000256" key="1">
    <source>
        <dbReference type="SAM" id="MobiDB-lite"/>
    </source>
</evidence>
<sequence>MSKHVFIASFGFTLGLVAAACVVTTEPDRSHCRYANGDQTCADRFGEERPFCTRAACDASSEGYFGCVAQRPADDCYYPCGDNDNVTDDDSCLSDEGMAGGMAEGHGEGDTDSPCTDPADCSDPGAPICELDTGLCISCSDAADPDSACAEQDPALPVCLVDLDACVACTQDKAAACVDATPICDAKLHACVGCSDHRECPDSACNYATGRCLDPAAVLHVDGDNSECEAADGTEGAPYCAIGDALLNAPEQPLILIHARDGEAAYQEALLINGAIAMFAAPGEEPVLQGLAAAAPVTVSPAGLLFARGLRISGTPNAEGLAINGGRAWVERSKISNNADGGVTVDGGGVLVVENSFVGGPQNRRIIDVLDGQISVLFSTVGAGFGETARAVACADGAGSIIRNSLIVSYSDEPEIDCPKLSVVDSFSEAEHGVVFDDLSGWFVDFEGGDYHLVPEAYPSVVETGATWAASDPAVDIDDEPRPAIDGATDFAGADRIP</sequence>
<evidence type="ECO:0000313" key="3">
    <source>
        <dbReference type="EMBL" id="PRP92655.1"/>
    </source>
</evidence>
<feature type="signal peptide" evidence="2">
    <location>
        <begin position="1"/>
        <end position="20"/>
    </location>
</feature>
<dbReference type="AlphaFoldDB" id="A0A2S9XIF7"/>
<name>A0A2S9XIF7_9BACT</name>
<gene>
    <name evidence="3" type="ORF">ENSA5_48370</name>
</gene>
<dbReference type="Gene3D" id="2.160.20.10">
    <property type="entry name" value="Single-stranded right-handed beta-helix, Pectin lyase-like"/>
    <property type="match status" value="1"/>
</dbReference>